<evidence type="ECO:0000256" key="1">
    <source>
        <dbReference type="PROSITE-ProRule" id="PRU00024"/>
    </source>
</evidence>
<dbReference type="PANTHER" id="PTHR25462">
    <property type="entry name" value="BONUS, ISOFORM C-RELATED"/>
    <property type="match status" value="1"/>
</dbReference>
<dbReference type="CDD" id="cd19757">
    <property type="entry name" value="Bbox1"/>
    <property type="match status" value="1"/>
</dbReference>
<dbReference type="PANTHER" id="PTHR25462:SF296">
    <property type="entry name" value="MEIOTIC P26, ISOFORM F"/>
    <property type="match status" value="1"/>
</dbReference>
<dbReference type="AlphaFoldDB" id="A0A8B6HK82"/>
<evidence type="ECO:0000259" key="3">
    <source>
        <dbReference type="PROSITE" id="PS50119"/>
    </source>
</evidence>
<proteinExistence type="predicted"/>
<dbReference type="OrthoDB" id="6135363at2759"/>
<dbReference type="InterPro" id="IPR000315">
    <property type="entry name" value="Znf_B-box"/>
</dbReference>
<dbReference type="Pfam" id="PF00643">
    <property type="entry name" value="zf-B_box"/>
    <property type="match status" value="1"/>
</dbReference>
<feature type="domain" description="B box-type" evidence="3">
    <location>
        <begin position="76"/>
        <end position="117"/>
    </location>
</feature>
<protein>
    <submittedName>
        <fullName evidence="4">Tripartite motif-containing protein 9/67</fullName>
    </submittedName>
</protein>
<dbReference type="InterPro" id="IPR047153">
    <property type="entry name" value="TRIM45/56/19-like"/>
</dbReference>
<accession>A0A8B6HK82</accession>
<dbReference type="CDD" id="cd19756">
    <property type="entry name" value="Bbox2"/>
    <property type="match status" value="1"/>
</dbReference>
<keyword evidence="1" id="KW-0479">Metal-binding</keyword>
<keyword evidence="5" id="KW-1185">Reference proteome</keyword>
<name>A0A8B6HK82_MYTGA</name>
<evidence type="ECO:0000256" key="2">
    <source>
        <dbReference type="SAM" id="Coils"/>
    </source>
</evidence>
<organism evidence="4 5">
    <name type="scientific">Mytilus galloprovincialis</name>
    <name type="common">Mediterranean mussel</name>
    <dbReference type="NCBI Taxonomy" id="29158"/>
    <lineage>
        <taxon>Eukaryota</taxon>
        <taxon>Metazoa</taxon>
        <taxon>Spiralia</taxon>
        <taxon>Lophotrochozoa</taxon>
        <taxon>Mollusca</taxon>
        <taxon>Bivalvia</taxon>
        <taxon>Autobranchia</taxon>
        <taxon>Pteriomorphia</taxon>
        <taxon>Mytilida</taxon>
        <taxon>Mytiloidea</taxon>
        <taxon>Mytilidae</taxon>
        <taxon>Mytilinae</taxon>
        <taxon>Mytilus</taxon>
    </lineage>
</organism>
<comment type="caution">
    <text evidence="4">The sequence shown here is derived from an EMBL/GenBank/DDBJ whole genome shotgun (WGS) entry which is preliminary data.</text>
</comment>
<dbReference type="Gene3D" id="3.30.160.60">
    <property type="entry name" value="Classic Zinc Finger"/>
    <property type="match status" value="1"/>
</dbReference>
<keyword evidence="1" id="KW-0863">Zinc-finger</keyword>
<feature type="coiled-coil region" evidence="2">
    <location>
        <begin position="114"/>
        <end position="227"/>
    </location>
</feature>
<dbReference type="SMART" id="SM00336">
    <property type="entry name" value="BBOX"/>
    <property type="match status" value="2"/>
</dbReference>
<dbReference type="SUPFAM" id="SSF57845">
    <property type="entry name" value="B-box zinc-binding domain"/>
    <property type="match status" value="1"/>
</dbReference>
<keyword evidence="1" id="KW-0862">Zinc</keyword>
<dbReference type="PROSITE" id="PS50119">
    <property type="entry name" value="ZF_BBOX"/>
    <property type="match status" value="1"/>
</dbReference>
<sequence length="250" mass="28777">MAFSQSIGKAQTPAVCQFCEISPEIQWKCINCELFLCNLCCSKIHNKSKASMEHEIINIKDIETVDFAKTMRKVDLQNMQCTIHGKEKCFVYCKDCSEPVCSKCTIEVHQKHEYKALDEVYEGLIADINEVEDKIESNLQFLKKEKNNLLKILSDGDTNFQETRDIILKTEKEMIEAISKFAENLLQKLEKKWKSSENMIKTELFAMTKKEDELETRKNNINQALQSHHVADIFSTSKTLDTSSPSKVFS</sequence>
<keyword evidence="2" id="KW-0175">Coiled coil</keyword>
<gene>
    <name evidence="4" type="ORF">MGAL_10B016430</name>
</gene>
<reference evidence="4" key="1">
    <citation type="submission" date="2018-11" db="EMBL/GenBank/DDBJ databases">
        <authorList>
            <person name="Alioto T."/>
            <person name="Alioto T."/>
        </authorList>
    </citation>
    <scope>NUCLEOTIDE SEQUENCE</scope>
</reference>
<dbReference type="GO" id="GO:0061630">
    <property type="term" value="F:ubiquitin protein ligase activity"/>
    <property type="evidence" value="ECO:0007669"/>
    <property type="project" value="TreeGrafter"/>
</dbReference>
<dbReference type="GO" id="GO:0008270">
    <property type="term" value="F:zinc ion binding"/>
    <property type="evidence" value="ECO:0007669"/>
    <property type="project" value="UniProtKB-KW"/>
</dbReference>
<evidence type="ECO:0000313" key="5">
    <source>
        <dbReference type="Proteomes" id="UP000596742"/>
    </source>
</evidence>
<dbReference type="EMBL" id="UYJE01010202">
    <property type="protein sequence ID" value="VDI80738.1"/>
    <property type="molecule type" value="Genomic_DNA"/>
</dbReference>
<dbReference type="Gene3D" id="4.10.830.40">
    <property type="match status" value="1"/>
</dbReference>
<evidence type="ECO:0000313" key="4">
    <source>
        <dbReference type="EMBL" id="VDI80738.1"/>
    </source>
</evidence>
<dbReference type="Proteomes" id="UP000596742">
    <property type="component" value="Unassembled WGS sequence"/>
</dbReference>